<dbReference type="SMART" id="SM00267">
    <property type="entry name" value="GGDEF"/>
    <property type="match status" value="1"/>
</dbReference>
<dbReference type="FunFam" id="3.30.70.270:FF:000001">
    <property type="entry name" value="Diguanylate cyclase domain protein"/>
    <property type="match status" value="1"/>
</dbReference>
<dbReference type="EMBL" id="FOLX01000001">
    <property type="protein sequence ID" value="SFC84173.1"/>
    <property type="molecule type" value="Genomic_DNA"/>
</dbReference>
<evidence type="ECO:0000313" key="3">
    <source>
        <dbReference type="EMBL" id="SFC84173.1"/>
    </source>
</evidence>
<organism evidence="3 4">
    <name type="scientific">Pseudooceanicola nitratireducens</name>
    <dbReference type="NCBI Taxonomy" id="517719"/>
    <lineage>
        <taxon>Bacteria</taxon>
        <taxon>Pseudomonadati</taxon>
        <taxon>Pseudomonadota</taxon>
        <taxon>Alphaproteobacteria</taxon>
        <taxon>Rhodobacterales</taxon>
        <taxon>Paracoccaceae</taxon>
        <taxon>Pseudooceanicola</taxon>
    </lineage>
</organism>
<dbReference type="Gene3D" id="3.30.70.270">
    <property type="match status" value="1"/>
</dbReference>
<evidence type="ECO:0000256" key="1">
    <source>
        <dbReference type="SAM" id="MobiDB-lite"/>
    </source>
</evidence>
<feature type="domain" description="GGDEF" evidence="2">
    <location>
        <begin position="200"/>
        <end position="334"/>
    </location>
</feature>
<reference evidence="3 4" key="1">
    <citation type="submission" date="2016-10" db="EMBL/GenBank/DDBJ databases">
        <authorList>
            <person name="de Groot N.N."/>
        </authorList>
    </citation>
    <scope>NUCLEOTIDE SEQUENCE [LARGE SCALE GENOMIC DNA]</scope>
    <source>
        <strain evidence="3 4">DSM 29619</strain>
    </source>
</reference>
<dbReference type="Pfam" id="PF00990">
    <property type="entry name" value="GGDEF"/>
    <property type="match status" value="1"/>
</dbReference>
<dbReference type="CDD" id="cd01949">
    <property type="entry name" value="GGDEF"/>
    <property type="match status" value="1"/>
</dbReference>
<dbReference type="PROSITE" id="PS50887">
    <property type="entry name" value="GGDEF"/>
    <property type="match status" value="1"/>
</dbReference>
<dbReference type="NCBIfam" id="TIGR00254">
    <property type="entry name" value="GGDEF"/>
    <property type="match status" value="1"/>
</dbReference>
<feature type="region of interest" description="Disordered" evidence="1">
    <location>
        <begin position="329"/>
        <end position="350"/>
    </location>
</feature>
<dbReference type="InterPro" id="IPR042463">
    <property type="entry name" value="HNOB_dom_associated_sf"/>
</dbReference>
<dbReference type="STRING" id="517719.SAMN05421762_2397"/>
<dbReference type="InterPro" id="IPR000160">
    <property type="entry name" value="GGDEF_dom"/>
</dbReference>
<accession>A0A1I1MNI5</accession>
<dbReference type="InterPro" id="IPR052155">
    <property type="entry name" value="Biofilm_reg_signaling"/>
</dbReference>
<dbReference type="AlphaFoldDB" id="A0A1I1MNI5"/>
<evidence type="ECO:0000259" key="2">
    <source>
        <dbReference type="PROSITE" id="PS50887"/>
    </source>
</evidence>
<dbReference type="RefSeq" id="WP_244525582.1">
    <property type="nucleotide sequence ID" value="NZ_FNZG01000001.1"/>
</dbReference>
<dbReference type="InterPro" id="IPR043128">
    <property type="entry name" value="Rev_trsase/Diguanyl_cyclase"/>
</dbReference>
<dbReference type="Gene3D" id="3.30.450.260">
    <property type="entry name" value="Haem NO binding associated domain"/>
    <property type="match status" value="1"/>
</dbReference>
<evidence type="ECO:0000313" key="4">
    <source>
        <dbReference type="Proteomes" id="UP000231644"/>
    </source>
</evidence>
<proteinExistence type="predicted"/>
<dbReference type="PANTHER" id="PTHR44757:SF2">
    <property type="entry name" value="BIOFILM ARCHITECTURE MAINTENANCE PROTEIN MBAA"/>
    <property type="match status" value="1"/>
</dbReference>
<dbReference type="SUPFAM" id="SSF55073">
    <property type="entry name" value="Nucleotide cyclase"/>
    <property type="match status" value="1"/>
</dbReference>
<sequence length="350" mass="38242">MSGANHRPTDLPEDSMLLALDTLCPMHCLVDESGNITHCGPTLQKLRPQVTMVGQRFLKVFQTTHPGNITTLPDLCNAAGRRARLRLRFRSAPRTDLQGVLVPHGLGGAIINLSFGISILDAVRDYALTNTDFAATDPTVEMLFLVEAKSAAMEASRKLTRQLHIAKIAAEEQAFTDTLTGLKNRRALDHILNRMIEAEQEFALMHMDLDYFKDVNDSLGHAAGDHVLTQVAQIMVEETRNEDVVARVGGDEFVLVFHGLCSRPRIEEIARRLITRVEVPMPWQDQTCRISASLGTTLSTDYAHVQAETLLADADAALYAAKRAGRAQHRFHDPPPAGALAAGVGPATGS</sequence>
<name>A0A1I1MNI5_9RHOB</name>
<dbReference type="PANTHER" id="PTHR44757">
    <property type="entry name" value="DIGUANYLATE CYCLASE DGCP"/>
    <property type="match status" value="1"/>
</dbReference>
<protein>
    <submittedName>
        <fullName evidence="3">Diguanylate cyclase (GGDEF) domain-containing protein</fullName>
    </submittedName>
</protein>
<feature type="compositionally biased region" description="Low complexity" evidence="1">
    <location>
        <begin position="338"/>
        <end position="350"/>
    </location>
</feature>
<keyword evidence="4" id="KW-1185">Reference proteome</keyword>
<dbReference type="InterPro" id="IPR029787">
    <property type="entry name" value="Nucleotide_cyclase"/>
</dbReference>
<gene>
    <name evidence="3" type="ORF">SAMN05421762_2397</name>
</gene>
<dbReference type="GO" id="GO:0003824">
    <property type="term" value="F:catalytic activity"/>
    <property type="evidence" value="ECO:0007669"/>
    <property type="project" value="UniProtKB-ARBA"/>
</dbReference>
<dbReference type="Proteomes" id="UP000231644">
    <property type="component" value="Unassembled WGS sequence"/>
</dbReference>